<keyword evidence="1" id="KW-1133">Transmembrane helix</keyword>
<name>A0A917QLM9_9NOCA</name>
<proteinExistence type="predicted"/>
<protein>
    <submittedName>
        <fullName evidence="2">Uncharacterized protein</fullName>
    </submittedName>
</protein>
<evidence type="ECO:0000313" key="2">
    <source>
        <dbReference type="EMBL" id="GGK57070.1"/>
    </source>
</evidence>
<comment type="caution">
    <text evidence="2">The sequence shown here is derived from an EMBL/GenBank/DDBJ whole genome shotgun (WGS) entry which is preliminary data.</text>
</comment>
<keyword evidence="3" id="KW-1185">Reference proteome</keyword>
<evidence type="ECO:0000256" key="1">
    <source>
        <dbReference type="SAM" id="Phobius"/>
    </source>
</evidence>
<dbReference type="EMBL" id="BMMW01000003">
    <property type="protein sequence ID" value="GGK57070.1"/>
    <property type="molecule type" value="Genomic_DNA"/>
</dbReference>
<dbReference type="AlphaFoldDB" id="A0A917QLM9"/>
<dbReference type="Proteomes" id="UP000612956">
    <property type="component" value="Unassembled WGS sequence"/>
</dbReference>
<gene>
    <name evidence="2" type="ORF">GCM10011591_31490</name>
</gene>
<reference evidence="2" key="2">
    <citation type="submission" date="2020-09" db="EMBL/GenBank/DDBJ databases">
        <authorList>
            <person name="Sun Q."/>
            <person name="Zhou Y."/>
        </authorList>
    </citation>
    <scope>NUCLEOTIDE SEQUENCE</scope>
    <source>
        <strain evidence="2">CGMCC 4.7278</strain>
    </source>
</reference>
<dbReference type="RefSeq" id="WP_188829768.1">
    <property type="nucleotide sequence ID" value="NZ_BMMW01000003.1"/>
</dbReference>
<reference evidence="2" key="1">
    <citation type="journal article" date="2014" name="Int. J. Syst. Evol. Microbiol.">
        <title>Complete genome sequence of Corynebacterium casei LMG S-19264T (=DSM 44701T), isolated from a smear-ripened cheese.</title>
        <authorList>
            <consortium name="US DOE Joint Genome Institute (JGI-PGF)"/>
            <person name="Walter F."/>
            <person name="Albersmeier A."/>
            <person name="Kalinowski J."/>
            <person name="Ruckert C."/>
        </authorList>
    </citation>
    <scope>NUCLEOTIDE SEQUENCE</scope>
    <source>
        <strain evidence="2">CGMCC 4.7278</strain>
    </source>
</reference>
<keyword evidence="1" id="KW-0472">Membrane</keyword>
<organism evidence="2 3">
    <name type="scientific">Nocardia camponoti</name>
    <dbReference type="NCBI Taxonomy" id="1616106"/>
    <lineage>
        <taxon>Bacteria</taxon>
        <taxon>Bacillati</taxon>
        <taxon>Actinomycetota</taxon>
        <taxon>Actinomycetes</taxon>
        <taxon>Mycobacteriales</taxon>
        <taxon>Nocardiaceae</taxon>
        <taxon>Nocardia</taxon>
    </lineage>
</organism>
<evidence type="ECO:0000313" key="3">
    <source>
        <dbReference type="Proteomes" id="UP000612956"/>
    </source>
</evidence>
<feature type="transmembrane region" description="Helical" evidence="1">
    <location>
        <begin position="86"/>
        <end position="107"/>
    </location>
</feature>
<accession>A0A917QLM9</accession>
<keyword evidence="1" id="KW-0812">Transmembrane</keyword>
<sequence>MSLPARYPEPDDYSEYSEYGEYTDQAPHRCGGACGRPGCDQVPQGYSPTTPIYDEGYGHRLSAAEPEPERGFHLPVLPRMPRSRGFIAVVAILLITFCAGSFGFALGNSITLF</sequence>